<dbReference type="PANTHER" id="PTHR43481:SF4">
    <property type="entry name" value="GLYCEROL-1-PHOSPHATE PHOSPHOHYDROLASE 1-RELATED"/>
    <property type="match status" value="1"/>
</dbReference>
<dbReference type="CDD" id="cd07505">
    <property type="entry name" value="HAD_BPGM-like"/>
    <property type="match status" value="1"/>
</dbReference>
<dbReference type="PANTHER" id="PTHR43481">
    <property type="entry name" value="FRUCTOSE-1-PHOSPHATE PHOSPHATASE"/>
    <property type="match status" value="1"/>
</dbReference>
<dbReference type="InterPro" id="IPR023198">
    <property type="entry name" value="PGP-like_dom2"/>
</dbReference>
<dbReference type="EMBL" id="CP136798">
    <property type="protein sequence ID" value="XCN14983.1"/>
    <property type="molecule type" value="Genomic_DNA"/>
</dbReference>
<dbReference type="SFLD" id="SFLDG01129">
    <property type="entry name" value="C1.5:_HAD__Beta-PGM__Phosphata"/>
    <property type="match status" value="1"/>
</dbReference>
<proteinExistence type="predicted"/>
<sequence>MPPLPQHAQHNQLPPLPRPAALLCDMDGTLVDTEHAWLDTVAGFLRTQGSPADAGTLAPFAGAALADAADRLVRDGLTALSPAQALARLDREFTARVAAGVAVQPGALRLLDRARALGVPTALVTASERHVADLVLDTLGRHRFDTSVASGETERGKPHPDPYLAAAAALGVAAPDCLAVEDTPTGAAAALAAGCRLLAVPSVPGIEPGPRTVLVTSLTEADLADTAM</sequence>
<dbReference type="InterPro" id="IPR023214">
    <property type="entry name" value="HAD_sf"/>
</dbReference>
<name>A0AAU8KIT8_9ACTN</name>
<dbReference type="NCBIfam" id="TIGR01509">
    <property type="entry name" value="HAD-SF-IA-v3"/>
    <property type="match status" value="1"/>
</dbReference>
<evidence type="ECO:0000313" key="1">
    <source>
        <dbReference type="EMBL" id="XCN14983.1"/>
    </source>
</evidence>
<dbReference type="SFLD" id="SFLDS00003">
    <property type="entry name" value="Haloacid_Dehalogenase"/>
    <property type="match status" value="1"/>
</dbReference>
<dbReference type="SUPFAM" id="SSF56784">
    <property type="entry name" value="HAD-like"/>
    <property type="match status" value="1"/>
</dbReference>
<dbReference type="RefSeq" id="WP_100562026.1">
    <property type="nucleotide sequence ID" value="NZ_CP136798.1"/>
</dbReference>
<accession>A0AAU8KIT8</accession>
<gene>
    <name evidence="1" type="ORF">R1Y80_15575</name>
</gene>
<dbReference type="GO" id="GO:0050308">
    <property type="term" value="F:sugar-phosphatase activity"/>
    <property type="evidence" value="ECO:0007669"/>
    <property type="project" value="TreeGrafter"/>
</dbReference>
<organism evidence="1">
    <name type="scientific">Streptomyces sp. JL1001</name>
    <dbReference type="NCBI Taxonomy" id="3078227"/>
    <lineage>
        <taxon>Bacteria</taxon>
        <taxon>Bacillati</taxon>
        <taxon>Actinomycetota</taxon>
        <taxon>Actinomycetes</taxon>
        <taxon>Kitasatosporales</taxon>
        <taxon>Streptomycetaceae</taxon>
        <taxon>Streptomyces</taxon>
    </lineage>
</organism>
<dbReference type="InterPro" id="IPR051806">
    <property type="entry name" value="HAD-like_SPP"/>
</dbReference>
<dbReference type="InterPro" id="IPR036412">
    <property type="entry name" value="HAD-like_sf"/>
</dbReference>
<dbReference type="Gene3D" id="3.40.50.1000">
    <property type="entry name" value="HAD superfamily/HAD-like"/>
    <property type="match status" value="1"/>
</dbReference>
<dbReference type="InterPro" id="IPR006439">
    <property type="entry name" value="HAD-SF_hydro_IA"/>
</dbReference>
<protein>
    <submittedName>
        <fullName evidence="1">HAD family phosphatase</fullName>
    </submittedName>
</protein>
<dbReference type="Gene3D" id="1.10.150.240">
    <property type="entry name" value="Putative phosphatase, domain 2"/>
    <property type="match status" value="1"/>
</dbReference>
<reference evidence="1" key="1">
    <citation type="submission" date="2023-10" db="EMBL/GenBank/DDBJ databases">
        <title>Complete genome sequence of Streptomyces sp. JL1001.</title>
        <authorList>
            <person name="Jiang L."/>
        </authorList>
    </citation>
    <scope>NUCLEOTIDE SEQUENCE</scope>
    <source>
        <strain evidence="1">JL1001</strain>
    </source>
</reference>
<dbReference type="AlphaFoldDB" id="A0AAU8KIT8"/>
<dbReference type="Pfam" id="PF00702">
    <property type="entry name" value="Hydrolase"/>
    <property type="match status" value="1"/>
</dbReference>